<keyword evidence="1" id="KW-0175">Coiled coil</keyword>
<protein>
    <submittedName>
        <fullName evidence="3">HD domain-containing protein</fullName>
    </submittedName>
</protein>
<dbReference type="Gene3D" id="1.10.3210.10">
    <property type="entry name" value="Hypothetical protein af1432"/>
    <property type="match status" value="1"/>
</dbReference>
<dbReference type="PANTHER" id="PTHR43155">
    <property type="entry name" value="CYCLIC DI-GMP PHOSPHODIESTERASE PA4108-RELATED"/>
    <property type="match status" value="1"/>
</dbReference>
<dbReference type="SUPFAM" id="SSF109604">
    <property type="entry name" value="HD-domain/PDEase-like"/>
    <property type="match status" value="1"/>
</dbReference>
<dbReference type="OrthoDB" id="9774747at2"/>
<dbReference type="RefSeq" id="WP_093557734.1">
    <property type="nucleotide sequence ID" value="NZ_FPBO01000023.1"/>
</dbReference>
<dbReference type="Proteomes" id="UP000199391">
    <property type="component" value="Unassembled WGS sequence"/>
</dbReference>
<accession>A0A1I7L5L2</accession>
<dbReference type="AlphaFoldDB" id="A0A1I7L5L2"/>
<dbReference type="EMBL" id="FPBO01000023">
    <property type="protein sequence ID" value="SFV04990.1"/>
    <property type="molecule type" value="Genomic_DNA"/>
</dbReference>
<feature type="coiled-coil region" evidence="1">
    <location>
        <begin position="23"/>
        <end position="54"/>
    </location>
</feature>
<evidence type="ECO:0000256" key="1">
    <source>
        <dbReference type="SAM" id="Coils"/>
    </source>
</evidence>
<organism evidence="3 4">
    <name type="scientific">Pseudoduganella namucuonensis</name>
    <dbReference type="NCBI Taxonomy" id="1035707"/>
    <lineage>
        <taxon>Bacteria</taxon>
        <taxon>Pseudomonadati</taxon>
        <taxon>Pseudomonadota</taxon>
        <taxon>Betaproteobacteria</taxon>
        <taxon>Burkholderiales</taxon>
        <taxon>Oxalobacteraceae</taxon>
        <taxon>Telluria group</taxon>
        <taxon>Pseudoduganella</taxon>
    </lineage>
</organism>
<evidence type="ECO:0000313" key="4">
    <source>
        <dbReference type="Proteomes" id="UP000199391"/>
    </source>
</evidence>
<evidence type="ECO:0000313" key="3">
    <source>
        <dbReference type="EMBL" id="SFV04990.1"/>
    </source>
</evidence>
<dbReference type="PROSITE" id="PS51832">
    <property type="entry name" value="HD_GYP"/>
    <property type="match status" value="1"/>
</dbReference>
<dbReference type="GO" id="GO:0008081">
    <property type="term" value="F:phosphoric diester hydrolase activity"/>
    <property type="evidence" value="ECO:0007669"/>
    <property type="project" value="UniProtKB-ARBA"/>
</dbReference>
<feature type="domain" description="HD-GYP" evidence="2">
    <location>
        <begin position="64"/>
        <end position="259"/>
    </location>
</feature>
<dbReference type="InterPro" id="IPR003607">
    <property type="entry name" value="HD/PDEase_dom"/>
</dbReference>
<proteinExistence type="predicted"/>
<gene>
    <name evidence="3" type="ORF">SAMN05216552_102383</name>
</gene>
<evidence type="ECO:0000259" key="2">
    <source>
        <dbReference type="PROSITE" id="PS51832"/>
    </source>
</evidence>
<dbReference type="STRING" id="1035707.SAMN05216552_102383"/>
<dbReference type="PANTHER" id="PTHR43155:SF2">
    <property type="entry name" value="CYCLIC DI-GMP PHOSPHODIESTERASE PA4108"/>
    <property type="match status" value="1"/>
</dbReference>
<dbReference type="InterPro" id="IPR037522">
    <property type="entry name" value="HD_GYP_dom"/>
</dbReference>
<name>A0A1I7L5L2_9BURK</name>
<dbReference type="Pfam" id="PF13487">
    <property type="entry name" value="HD_5"/>
    <property type="match status" value="1"/>
</dbReference>
<keyword evidence="4" id="KW-1185">Reference proteome</keyword>
<dbReference type="CDD" id="cd00077">
    <property type="entry name" value="HDc"/>
    <property type="match status" value="1"/>
</dbReference>
<sequence>MNQYTSSLKDIILGDATAQAPARASVLHELNQANRRLEKLLADLRSENNAESELLGIAREVIAAVDMNPDIALACIFLNQINGTYAVRHCIETAIVATLVARRMRKPNEEVLVIAAAALTMNVGMLRHQNTFHKSSNLTSEEMSIVRRHPEESVDLLRDAGVSDQEWIACVLLHHENDDGTGYPAGCTRDEITQNARLISLADRYCAQVSARNYRCSVLPDQALHNLLGDPAKFNDPALAEQFGKQLGKYPPGALVRLQNGEVGVVTQREPSGELHIHCLRDAAGKSLRNGGQWILTLRRSSEPACEVAEALTEDQADVRFSMKQIWGEQASL</sequence>
<reference evidence="4" key="1">
    <citation type="submission" date="2016-10" db="EMBL/GenBank/DDBJ databases">
        <authorList>
            <person name="Varghese N."/>
            <person name="Submissions S."/>
        </authorList>
    </citation>
    <scope>NUCLEOTIDE SEQUENCE [LARGE SCALE GENOMIC DNA]</scope>
    <source>
        <strain evidence="4">CGMCC 1.11014</strain>
    </source>
</reference>